<dbReference type="CDD" id="cd09274">
    <property type="entry name" value="RNase_HI_RT_Ty3"/>
    <property type="match status" value="1"/>
</dbReference>
<dbReference type="PANTHER" id="PTHR37984:SF5">
    <property type="entry name" value="PROTEIN NYNRIN-LIKE"/>
    <property type="match status" value="1"/>
</dbReference>
<keyword evidence="6 10" id="KW-0695">RNA-directed DNA polymerase</keyword>
<evidence type="ECO:0000256" key="1">
    <source>
        <dbReference type="ARBA" id="ARBA00022679"/>
    </source>
</evidence>
<feature type="domain" description="Reverse transcriptase RNase H-like" evidence="9">
    <location>
        <begin position="221"/>
        <end position="323"/>
    </location>
</feature>
<evidence type="ECO:0000256" key="2">
    <source>
        <dbReference type="ARBA" id="ARBA00022695"/>
    </source>
</evidence>
<evidence type="ECO:0000259" key="8">
    <source>
        <dbReference type="Pfam" id="PF00078"/>
    </source>
</evidence>
<dbReference type="InterPro" id="IPR050951">
    <property type="entry name" value="Retrovirus_Pol_polyprotein"/>
</dbReference>
<keyword evidence="2" id="KW-0548">Nucleotidyltransferase</keyword>
<dbReference type="Gene3D" id="3.10.10.10">
    <property type="entry name" value="HIV Type 1 Reverse Transcriptase, subunit A, domain 1"/>
    <property type="match status" value="1"/>
</dbReference>
<dbReference type="Gene3D" id="3.10.20.370">
    <property type="match status" value="1"/>
</dbReference>
<sequence>LLDAGLIYPISDSPWVSPVHCVPKKEIPIDPKDQEKTTFTCPYGTFAYKRMPFGLCNTPGTFQRCMMAIFHDMIEKTMEVFMDDFSVFGNSFSTCLTNLEKMLKRCEDTTLALNWEKSHFMVKEVIVLGHKISKKGIEFDKAKIKVISKLPHPTTVKGIRSFLGHAGFYRRFIKDFSKISRPMTHLLEKNSPFIFSNECIQAFRTLKEKLTEAPILIAPNWDQPFELMCGASDYAVGAVIGQRVKKHFRPIHYASKTMNQAKTNYTTTEKEMLAVVYAFEKFHSYLIMNKSIVYTDHSALKYLFTKKDTKARLLHWILLLQEFDFKVIDTKGAKNYPADHLSRLENPYENVFDPKEINETFPLEPLNKVAHQDPNAAFEVKEPEFEGRKPEFEVHVSSSSSAQTKKHDDKTKREDKGKSPVELSIGNRNLSVEFEDYVADPSNTVDSPTHGKYLYVDTSQYPDDPNMVKLEDINYSDDEEDVGAEADFTNLETTITVNPILITRVHKDHPVTQIIGDLSSATQTRSMMALDVLMGYLEMLIYKQG</sequence>
<evidence type="ECO:0000313" key="10">
    <source>
        <dbReference type="EMBL" id="GFA33182.1"/>
    </source>
</evidence>
<dbReference type="InterPro" id="IPR043128">
    <property type="entry name" value="Rev_trsase/Diguanyl_cyclase"/>
</dbReference>
<feature type="compositionally biased region" description="Basic and acidic residues" evidence="7">
    <location>
        <begin position="405"/>
        <end position="419"/>
    </location>
</feature>
<proteinExistence type="predicted"/>
<dbReference type="GO" id="GO:0004519">
    <property type="term" value="F:endonuclease activity"/>
    <property type="evidence" value="ECO:0007669"/>
    <property type="project" value="UniProtKB-KW"/>
</dbReference>
<dbReference type="InterPro" id="IPR000477">
    <property type="entry name" value="RT_dom"/>
</dbReference>
<feature type="domain" description="Reverse transcriptase" evidence="8">
    <location>
        <begin position="26"/>
        <end position="132"/>
    </location>
</feature>
<dbReference type="Gene3D" id="3.30.70.270">
    <property type="match status" value="2"/>
</dbReference>
<reference evidence="10" key="1">
    <citation type="journal article" date="2019" name="Sci. Rep.">
        <title>Draft genome of Tanacetum cinerariifolium, the natural source of mosquito coil.</title>
        <authorList>
            <person name="Yamashiro T."/>
            <person name="Shiraishi A."/>
            <person name="Satake H."/>
            <person name="Nakayama K."/>
        </authorList>
    </citation>
    <scope>NUCLEOTIDE SEQUENCE</scope>
</reference>
<organism evidence="10">
    <name type="scientific">Tanacetum cinerariifolium</name>
    <name type="common">Dalmatian daisy</name>
    <name type="synonym">Chrysanthemum cinerariifolium</name>
    <dbReference type="NCBI Taxonomy" id="118510"/>
    <lineage>
        <taxon>Eukaryota</taxon>
        <taxon>Viridiplantae</taxon>
        <taxon>Streptophyta</taxon>
        <taxon>Embryophyta</taxon>
        <taxon>Tracheophyta</taxon>
        <taxon>Spermatophyta</taxon>
        <taxon>Magnoliopsida</taxon>
        <taxon>eudicotyledons</taxon>
        <taxon>Gunneridae</taxon>
        <taxon>Pentapetalae</taxon>
        <taxon>asterids</taxon>
        <taxon>campanulids</taxon>
        <taxon>Asterales</taxon>
        <taxon>Asteraceae</taxon>
        <taxon>Asteroideae</taxon>
        <taxon>Anthemideae</taxon>
        <taxon>Anthemidinae</taxon>
        <taxon>Tanacetum</taxon>
    </lineage>
</organism>
<dbReference type="SUPFAM" id="SSF56672">
    <property type="entry name" value="DNA/RNA polymerases"/>
    <property type="match status" value="1"/>
</dbReference>
<comment type="caution">
    <text evidence="10">The sequence shown here is derived from an EMBL/GenBank/DDBJ whole genome shotgun (WGS) entry which is preliminary data.</text>
</comment>
<gene>
    <name evidence="10" type="ORF">Tci_605154</name>
</gene>
<dbReference type="FunFam" id="3.30.70.270:FF:000020">
    <property type="entry name" value="Transposon Tf2-6 polyprotein-like Protein"/>
    <property type="match status" value="1"/>
</dbReference>
<dbReference type="Pfam" id="PF00078">
    <property type="entry name" value="RVT_1"/>
    <property type="match status" value="1"/>
</dbReference>
<keyword evidence="1" id="KW-0808">Transferase</keyword>
<dbReference type="AlphaFoldDB" id="A0A699JI63"/>
<keyword evidence="5" id="KW-0378">Hydrolase</keyword>
<keyword evidence="4" id="KW-0255">Endonuclease</keyword>
<dbReference type="EMBL" id="BKCJ010405888">
    <property type="protein sequence ID" value="GFA33182.1"/>
    <property type="molecule type" value="Genomic_DNA"/>
</dbReference>
<evidence type="ECO:0000256" key="5">
    <source>
        <dbReference type="ARBA" id="ARBA00022801"/>
    </source>
</evidence>
<dbReference type="InterPro" id="IPR043502">
    <property type="entry name" value="DNA/RNA_pol_sf"/>
</dbReference>
<evidence type="ECO:0000256" key="3">
    <source>
        <dbReference type="ARBA" id="ARBA00022722"/>
    </source>
</evidence>
<evidence type="ECO:0000259" key="9">
    <source>
        <dbReference type="Pfam" id="PF17917"/>
    </source>
</evidence>
<dbReference type="PANTHER" id="PTHR37984">
    <property type="entry name" value="PROTEIN CBG26694"/>
    <property type="match status" value="1"/>
</dbReference>
<dbReference type="InterPro" id="IPR041373">
    <property type="entry name" value="RT_RNaseH"/>
</dbReference>
<keyword evidence="3" id="KW-0540">Nuclease</keyword>
<feature type="non-terminal residue" evidence="10">
    <location>
        <position position="1"/>
    </location>
</feature>
<dbReference type="GO" id="GO:0016787">
    <property type="term" value="F:hydrolase activity"/>
    <property type="evidence" value="ECO:0007669"/>
    <property type="project" value="UniProtKB-KW"/>
</dbReference>
<dbReference type="CDD" id="cd01647">
    <property type="entry name" value="RT_LTR"/>
    <property type="match status" value="1"/>
</dbReference>
<dbReference type="FunFam" id="3.10.20.370:FF:000001">
    <property type="entry name" value="Retrovirus-related Pol polyprotein from transposon 17.6-like protein"/>
    <property type="match status" value="1"/>
</dbReference>
<name>A0A699JI63_TANCI</name>
<evidence type="ECO:0000256" key="6">
    <source>
        <dbReference type="ARBA" id="ARBA00022918"/>
    </source>
</evidence>
<feature type="region of interest" description="Disordered" evidence="7">
    <location>
        <begin position="390"/>
        <end position="422"/>
    </location>
</feature>
<dbReference type="GO" id="GO:0003964">
    <property type="term" value="F:RNA-directed DNA polymerase activity"/>
    <property type="evidence" value="ECO:0007669"/>
    <property type="project" value="UniProtKB-KW"/>
</dbReference>
<evidence type="ECO:0000256" key="4">
    <source>
        <dbReference type="ARBA" id="ARBA00022759"/>
    </source>
</evidence>
<protein>
    <submittedName>
        <fullName evidence="10">Reverse transcriptase domain-containing protein</fullName>
    </submittedName>
</protein>
<accession>A0A699JI63</accession>
<dbReference type="Pfam" id="PF17917">
    <property type="entry name" value="RT_RNaseH"/>
    <property type="match status" value="1"/>
</dbReference>
<evidence type="ECO:0000256" key="7">
    <source>
        <dbReference type="SAM" id="MobiDB-lite"/>
    </source>
</evidence>